<dbReference type="Gramene" id="ONK69899">
    <property type="protein sequence ID" value="ONK69899"/>
    <property type="gene ID" value="A4U43_C05F28010"/>
</dbReference>
<dbReference type="InterPro" id="IPR000719">
    <property type="entry name" value="Prot_kinase_dom"/>
</dbReference>
<dbReference type="PROSITE" id="PS00108">
    <property type="entry name" value="PROTEIN_KINASE_ST"/>
    <property type="match status" value="1"/>
</dbReference>
<dbReference type="GO" id="GO:0007165">
    <property type="term" value="P:signal transduction"/>
    <property type="evidence" value="ECO:0007669"/>
    <property type="project" value="TreeGrafter"/>
</dbReference>
<gene>
    <name evidence="3" type="ORF">A4U43_C05F28010</name>
</gene>
<organism evidence="3 4">
    <name type="scientific">Asparagus officinalis</name>
    <name type="common">Garden asparagus</name>
    <dbReference type="NCBI Taxonomy" id="4686"/>
    <lineage>
        <taxon>Eukaryota</taxon>
        <taxon>Viridiplantae</taxon>
        <taxon>Streptophyta</taxon>
        <taxon>Embryophyta</taxon>
        <taxon>Tracheophyta</taxon>
        <taxon>Spermatophyta</taxon>
        <taxon>Magnoliopsida</taxon>
        <taxon>Liliopsida</taxon>
        <taxon>Asparagales</taxon>
        <taxon>Asparagaceae</taxon>
        <taxon>Asparagoideae</taxon>
        <taxon>Asparagus</taxon>
    </lineage>
</organism>
<accession>A0A5P1EZC3</accession>
<feature type="signal peptide" evidence="1">
    <location>
        <begin position="1"/>
        <end position="22"/>
    </location>
</feature>
<dbReference type="Pfam" id="PF00069">
    <property type="entry name" value="Pkinase"/>
    <property type="match status" value="1"/>
</dbReference>
<evidence type="ECO:0000313" key="4">
    <source>
        <dbReference type="Proteomes" id="UP000243459"/>
    </source>
</evidence>
<evidence type="ECO:0000259" key="2">
    <source>
        <dbReference type="PROSITE" id="PS50011"/>
    </source>
</evidence>
<feature type="domain" description="Protein kinase" evidence="2">
    <location>
        <begin position="75"/>
        <end position="332"/>
    </location>
</feature>
<dbReference type="InterPro" id="IPR008271">
    <property type="entry name" value="Ser/Thr_kinase_AS"/>
</dbReference>
<dbReference type="PANTHER" id="PTHR48011">
    <property type="entry name" value="CCR4-NOT TRANSCRIPTIONAL COMPLEX SUBUNIT CAF120-RELATED"/>
    <property type="match status" value="1"/>
</dbReference>
<sequence>MYAKKKILIYVLSVTLISCSLQKDASSLSSYMYSSLEGKPKGSDIVLEAILEAEVAQNAKHFFSQPGNQIPEDIPKRCRREERGGSCIVAGVISRGEEPAPPSAVVAAKSVPASKSSLLQREESVLNELKGCNQIVSCSGRVSTFHVDGGELCSLLLEYIPRGSLDKLLPLSEFAARRHARSILEGLRFIHGKGYVHCDIKPENILVSGDGGVKIADFGLAKRRGEKAEHSVLGTPLYMAPESIRRDEYEAPIDIWALGCVVSEVIMGRPAWSKLWKDDNVWSLMRRIGFGGELPEIPSEMSGEGKDFLMKCLDRDPATRWTAGMLLEHPFVENLAGGLDSPRSVFGLLRCDDENYCDDPPLRGGFSASTSYASLIGPIGPRDRVKILATEESPNWSRSSSWISVRGGCFDEFETEGLRGEGSASTSFAYSSSSTCDLVGPIGLKERIGLLAAKGRPDRWCNWCCTSENDGWISVRKNCNSEFCECAVLKECKCWGSY</sequence>
<keyword evidence="1" id="KW-0732">Signal</keyword>
<dbReference type="Gene3D" id="1.10.510.10">
    <property type="entry name" value="Transferase(Phosphotransferase) domain 1"/>
    <property type="match status" value="1"/>
</dbReference>
<dbReference type="PROSITE" id="PS51257">
    <property type="entry name" value="PROKAR_LIPOPROTEIN"/>
    <property type="match status" value="1"/>
</dbReference>
<keyword evidence="4" id="KW-1185">Reference proteome</keyword>
<dbReference type="Proteomes" id="UP000243459">
    <property type="component" value="Chromosome 5"/>
</dbReference>
<reference evidence="4" key="1">
    <citation type="journal article" date="2017" name="Nat. Commun.">
        <title>The asparagus genome sheds light on the origin and evolution of a young Y chromosome.</title>
        <authorList>
            <person name="Harkess A."/>
            <person name="Zhou J."/>
            <person name="Xu C."/>
            <person name="Bowers J.E."/>
            <person name="Van der Hulst R."/>
            <person name="Ayyampalayam S."/>
            <person name="Mercati F."/>
            <person name="Riccardi P."/>
            <person name="McKain M.R."/>
            <person name="Kakrana A."/>
            <person name="Tang H."/>
            <person name="Ray J."/>
            <person name="Groenendijk J."/>
            <person name="Arikit S."/>
            <person name="Mathioni S.M."/>
            <person name="Nakano M."/>
            <person name="Shan H."/>
            <person name="Telgmann-Rauber A."/>
            <person name="Kanno A."/>
            <person name="Yue Z."/>
            <person name="Chen H."/>
            <person name="Li W."/>
            <person name="Chen Y."/>
            <person name="Xu X."/>
            <person name="Zhang Y."/>
            <person name="Luo S."/>
            <person name="Chen H."/>
            <person name="Gao J."/>
            <person name="Mao Z."/>
            <person name="Pires J.C."/>
            <person name="Luo M."/>
            <person name="Kudrna D."/>
            <person name="Wing R.A."/>
            <person name="Meyers B.C."/>
            <person name="Yi K."/>
            <person name="Kong H."/>
            <person name="Lavrijsen P."/>
            <person name="Sunseri F."/>
            <person name="Falavigna A."/>
            <person name="Ye Y."/>
            <person name="Leebens-Mack J.H."/>
            <person name="Chen G."/>
        </authorList>
    </citation>
    <scope>NUCLEOTIDE SEQUENCE [LARGE SCALE GENOMIC DNA]</scope>
    <source>
        <strain evidence="4">cv. DH0086</strain>
    </source>
</reference>
<dbReference type="SUPFAM" id="SSF56112">
    <property type="entry name" value="Protein kinase-like (PK-like)"/>
    <property type="match status" value="1"/>
</dbReference>
<evidence type="ECO:0000256" key="1">
    <source>
        <dbReference type="SAM" id="SignalP"/>
    </source>
</evidence>
<dbReference type="PANTHER" id="PTHR48011:SF18">
    <property type="entry name" value="MITOGEN-ACTIVATED PROTEIN KINASE KINASE KINASE 19-RELATED"/>
    <property type="match status" value="1"/>
</dbReference>
<dbReference type="SMART" id="SM00220">
    <property type="entry name" value="S_TKc"/>
    <property type="match status" value="1"/>
</dbReference>
<evidence type="ECO:0000313" key="3">
    <source>
        <dbReference type="EMBL" id="ONK69899.1"/>
    </source>
</evidence>
<feature type="chain" id="PRO_5024368234" description="Protein kinase domain-containing protein" evidence="1">
    <location>
        <begin position="23"/>
        <end position="498"/>
    </location>
</feature>
<dbReference type="GO" id="GO:0005524">
    <property type="term" value="F:ATP binding"/>
    <property type="evidence" value="ECO:0007669"/>
    <property type="project" value="InterPro"/>
</dbReference>
<dbReference type="AlphaFoldDB" id="A0A5P1EZC3"/>
<dbReference type="InterPro" id="IPR011009">
    <property type="entry name" value="Kinase-like_dom_sf"/>
</dbReference>
<dbReference type="EMBL" id="CM007385">
    <property type="protein sequence ID" value="ONK69899.1"/>
    <property type="molecule type" value="Genomic_DNA"/>
</dbReference>
<name>A0A5P1EZC3_ASPOF</name>
<dbReference type="PROSITE" id="PS50011">
    <property type="entry name" value="PROTEIN_KINASE_DOM"/>
    <property type="match status" value="1"/>
</dbReference>
<protein>
    <recommendedName>
        <fullName evidence="2">Protein kinase domain-containing protein</fullName>
    </recommendedName>
</protein>
<dbReference type="GO" id="GO:0004672">
    <property type="term" value="F:protein kinase activity"/>
    <property type="evidence" value="ECO:0007669"/>
    <property type="project" value="InterPro"/>
</dbReference>
<proteinExistence type="predicted"/>
<dbReference type="InterPro" id="IPR052751">
    <property type="entry name" value="Plant_MAPKKK"/>
</dbReference>